<protein>
    <recommendedName>
        <fullName evidence="2">CCHC-type domain-containing protein</fullName>
    </recommendedName>
</protein>
<evidence type="ECO:0000313" key="3">
    <source>
        <dbReference type="EMBL" id="KUJ18422.1"/>
    </source>
</evidence>
<keyword evidence="4" id="KW-1185">Reference proteome</keyword>
<dbReference type="SUPFAM" id="SSF57756">
    <property type="entry name" value="Retrovirus zinc finger-like domains"/>
    <property type="match status" value="2"/>
</dbReference>
<proteinExistence type="predicted"/>
<dbReference type="GO" id="GO:0003676">
    <property type="term" value="F:nucleic acid binding"/>
    <property type="evidence" value="ECO:0007669"/>
    <property type="project" value="InterPro"/>
</dbReference>
<feature type="domain" description="CCHC-type" evidence="2">
    <location>
        <begin position="28"/>
        <end position="43"/>
    </location>
</feature>
<dbReference type="InterPro" id="IPR051714">
    <property type="entry name" value="Znf_CCHC_NABP"/>
</dbReference>
<reference evidence="3 4" key="1">
    <citation type="submission" date="2015-10" db="EMBL/GenBank/DDBJ databases">
        <title>Full genome of DAOMC 229536 Phialocephala scopiformis, a fungal endophyte of spruce producing the potent anti-insectan compound rugulosin.</title>
        <authorList>
            <consortium name="DOE Joint Genome Institute"/>
            <person name="Walker A.K."/>
            <person name="Frasz S.L."/>
            <person name="Seifert K.A."/>
            <person name="Miller J.D."/>
            <person name="Mondo S.J."/>
            <person name="Labutti K."/>
            <person name="Lipzen A."/>
            <person name="Dockter R."/>
            <person name="Kennedy M."/>
            <person name="Grigoriev I.V."/>
            <person name="Spatafora J.W."/>
        </authorList>
    </citation>
    <scope>NUCLEOTIDE SEQUENCE [LARGE SCALE GENOMIC DNA]</scope>
    <source>
        <strain evidence="3 4">CBS 120377</strain>
    </source>
</reference>
<dbReference type="AlphaFoldDB" id="A0A194XF79"/>
<keyword evidence="1" id="KW-0479">Metal-binding</keyword>
<dbReference type="STRING" id="149040.A0A194XF79"/>
<name>A0A194XF79_MOLSC</name>
<gene>
    <name evidence="3" type="ORF">LY89DRAFT_48531</name>
</gene>
<dbReference type="InterPro" id="IPR001878">
    <property type="entry name" value="Znf_CCHC"/>
</dbReference>
<evidence type="ECO:0000259" key="2">
    <source>
        <dbReference type="PROSITE" id="PS50158"/>
    </source>
</evidence>
<accession>A0A194XF79</accession>
<dbReference type="InterPro" id="IPR036875">
    <property type="entry name" value="Znf_CCHC_sf"/>
</dbReference>
<sequence>MHIANTEPSHTKAECTNEAVAREFTGTCRLCDQQGHRAADCPSKPPTICRNCEQEGHEALTCENPRKINRDHVKDVSGEVAWEALRAAVLDHDLDDLKEAAEQYIKANPDTTYLTLEKAFRSQGLGVYLIAIEKELGITYTNMDLQGNLDKTYNVQWRWSPKSARPKEADGWPTPEENLERLNDAGVAVDRGIPKCNNCNELGHTRAKCEQDKNETDRAEVKCYNCDTVGHRVRDCKSYSFSLLDIADS</sequence>
<dbReference type="RefSeq" id="XP_018072777.1">
    <property type="nucleotide sequence ID" value="XM_018207847.1"/>
</dbReference>
<dbReference type="OrthoDB" id="8026949at2759"/>
<dbReference type="PANTHER" id="PTHR23002">
    <property type="entry name" value="ZINC FINGER CCHC DOMAIN CONTAINING PROTEIN"/>
    <property type="match status" value="1"/>
</dbReference>
<dbReference type="Proteomes" id="UP000070700">
    <property type="component" value="Unassembled WGS sequence"/>
</dbReference>
<dbReference type="Gene3D" id="4.10.60.10">
    <property type="entry name" value="Zinc finger, CCHC-type"/>
    <property type="match status" value="2"/>
</dbReference>
<dbReference type="PROSITE" id="PS50158">
    <property type="entry name" value="ZF_CCHC"/>
    <property type="match status" value="2"/>
</dbReference>
<evidence type="ECO:0000256" key="1">
    <source>
        <dbReference type="PROSITE-ProRule" id="PRU00047"/>
    </source>
</evidence>
<dbReference type="EMBL" id="KQ947413">
    <property type="protein sequence ID" value="KUJ18422.1"/>
    <property type="molecule type" value="Genomic_DNA"/>
</dbReference>
<dbReference type="InParanoid" id="A0A194XF79"/>
<dbReference type="KEGG" id="psco:LY89DRAFT_48531"/>
<dbReference type="Pfam" id="PF00098">
    <property type="entry name" value="zf-CCHC"/>
    <property type="match status" value="2"/>
</dbReference>
<feature type="domain" description="CCHC-type" evidence="2">
    <location>
        <begin position="222"/>
        <end position="238"/>
    </location>
</feature>
<dbReference type="GeneID" id="28817573"/>
<dbReference type="SMART" id="SM00343">
    <property type="entry name" value="ZnF_C2HC"/>
    <property type="match status" value="4"/>
</dbReference>
<keyword evidence="1" id="KW-0862">Zinc</keyword>
<dbReference type="GO" id="GO:0008270">
    <property type="term" value="F:zinc ion binding"/>
    <property type="evidence" value="ECO:0007669"/>
    <property type="project" value="UniProtKB-KW"/>
</dbReference>
<evidence type="ECO:0000313" key="4">
    <source>
        <dbReference type="Proteomes" id="UP000070700"/>
    </source>
</evidence>
<keyword evidence="1" id="KW-0863">Zinc-finger</keyword>
<organism evidence="3 4">
    <name type="scientific">Mollisia scopiformis</name>
    <name type="common">Conifer needle endophyte fungus</name>
    <name type="synonym">Phialocephala scopiformis</name>
    <dbReference type="NCBI Taxonomy" id="149040"/>
    <lineage>
        <taxon>Eukaryota</taxon>
        <taxon>Fungi</taxon>
        <taxon>Dikarya</taxon>
        <taxon>Ascomycota</taxon>
        <taxon>Pezizomycotina</taxon>
        <taxon>Leotiomycetes</taxon>
        <taxon>Helotiales</taxon>
        <taxon>Mollisiaceae</taxon>
        <taxon>Mollisia</taxon>
    </lineage>
</organism>